<feature type="transmembrane region" description="Helical" evidence="6">
    <location>
        <begin position="146"/>
        <end position="169"/>
    </location>
</feature>
<dbReference type="InterPro" id="IPR005275">
    <property type="entry name" value="Lfuc_symporter_FucP"/>
</dbReference>
<dbReference type="RefSeq" id="WP_111410882.1">
    <property type="nucleotide sequence ID" value="NZ_QKXH01000009.1"/>
</dbReference>
<comment type="subcellular location">
    <subcellularLocation>
        <location evidence="1">Cell inner membrane</location>
        <topology evidence="1">Multi-pass membrane protein</topology>
    </subcellularLocation>
</comment>
<evidence type="ECO:0000256" key="3">
    <source>
        <dbReference type="ARBA" id="ARBA00022692"/>
    </source>
</evidence>
<sequence>MNLSKKIPVVSKEFVFQFIIITILFALWGIANDLTTPMVSTFKKVMPELSNTQASLVQFAFYFGYFFMALPAALFVRKFSYKSGIILGLILYATGAFLFYPAAHYQSYTFFLVSLWVITCGLAFLETTSNPLILFLGNKETATQRLNLAQAFNPIGAITGLVMAQFLVIKEIKSDDYTPAAFKALSSNELAAIRENDLGVISIPYIGLGVFVLIILVVIILTKMPKTAHEDKMSISESFKKLFANKNYKNGVVAQAFYVGAQIMCWTFIFQYVDNINKTFGLELTATYYNITAMILFLIGRWIGTGLMKSINPSKILMVFGICGVLCAMGAILLQGMAGLISLVCISIFMSIMFPTIYGIALKDMGDEAKIGSAGLVMAIVGGALMPVMQGSILDWGGSGFSDVRILGFIPEVNFSFILPLICLSVVAYYGYSTYKSSKKVTRINEFESIDIANSVI</sequence>
<dbReference type="PANTHER" id="PTHR43702">
    <property type="entry name" value="L-FUCOSE-PROTON SYMPORTER"/>
    <property type="match status" value="1"/>
</dbReference>
<dbReference type="SUPFAM" id="SSF103473">
    <property type="entry name" value="MFS general substrate transporter"/>
    <property type="match status" value="1"/>
</dbReference>
<dbReference type="Pfam" id="PF07690">
    <property type="entry name" value="MFS_1"/>
    <property type="match status" value="1"/>
</dbReference>
<dbReference type="OrthoDB" id="9795150at2"/>
<organism evidence="7 8">
    <name type="scientific">Flavobacterium aquariorum</name>
    <dbReference type="NCBI Taxonomy" id="2217670"/>
    <lineage>
        <taxon>Bacteria</taxon>
        <taxon>Pseudomonadati</taxon>
        <taxon>Bacteroidota</taxon>
        <taxon>Flavobacteriia</taxon>
        <taxon>Flavobacteriales</taxon>
        <taxon>Flavobacteriaceae</taxon>
        <taxon>Flavobacterium</taxon>
    </lineage>
</organism>
<proteinExistence type="predicted"/>
<feature type="transmembrane region" description="Helical" evidence="6">
    <location>
        <begin position="14"/>
        <end position="31"/>
    </location>
</feature>
<feature type="transmembrane region" description="Helical" evidence="6">
    <location>
        <begin position="340"/>
        <end position="362"/>
    </location>
</feature>
<dbReference type="GO" id="GO:0005886">
    <property type="term" value="C:plasma membrane"/>
    <property type="evidence" value="ECO:0007669"/>
    <property type="project" value="UniProtKB-SubCell"/>
</dbReference>
<dbReference type="GO" id="GO:0015535">
    <property type="term" value="F:fucose:proton symporter activity"/>
    <property type="evidence" value="ECO:0007669"/>
    <property type="project" value="InterPro"/>
</dbReference>
<feature type="transmembrane region" description="Helical" evidence="6">
    <location>
        <begin position="413"/>
        <end position="432"/>
    </location>
</feature>
<protein>
    <submittedName>
        <fullName evidence="7">L-fucose:H+ symporter permease</fullName>
    </submittedName>
</protein>
<dbReference type="InterPro" id="IPR011701">
    <property type="entry name" value="MFS"/>
</dbReference>
<evidence type="ECO:0000256" key="2">
    <source>
        <dbReference type="ARBA" id="ARBA00022475"/>
    </source>
</evidence>
<dbReference type="CDD" id="cd17394">
    <property type="entry name" value="MFS_FucP_like"/>
    <property type="match status" value="1"/>
</dbReference>
<feature type="transmembrane region" description="Helical" evidence="6">
    <location>
        <begin position="252"/>
        <end position="273"/>
    </location>
</feature>
<keyword evidence="4 6" id="KW-1133">Transmembrane helix</keyword>
<dbReference type="Proteomes" id="UP000249177">
    <property type="component" value="Unassembled WGS sequence"/>
</dbReference>
<keyword evidence="3 6" id="KW-0812">Transmembrane</keyword>
<gene>
    <name evidence="7" type="primary">fucP</name>
    <name evidence="7" type="ORF">DOS84_14755</name>
</gene>
<evidence type="ECO:0000313" key="8">
    <source>
        <dbReference type="Proteomes" id="UP000249177"/>
    </source>
</evidence>
<dbReference type="NCBIfam" id="TIGR00885">
    <property type="entry name" value="fucP"/>
    <property type="match status" value="1"/>
</dbReference>
<dbReference type="PANTHER" id="PTHR43702:SF11">
    <property type="entry name" value="L-FUCOSE-PROTON SYMPORTER"/>
    <property type="match status" value="1"/>
</dbReference>
<feature type="transmembrane region" description="Helical" evidence="6">
    <location>
        <begin position="56"/>
        <end position="76"/>
    </location>
</feature>
<evidence type="ECO:0000256" key="4">
    <source>
        <dbReference type="ARBA" id="ARBA00022989"/>
    </source>
</evidence>
<feature type="transmembrane region" description="Helical" evidence="6">
    <location>
        <begin position="316"/>
        <end position="334"/>
    </location>
</feature>
<comment type="caution">
    <text evidence="7">The sequence shown here is derived from an EMBL/GenBank/DDBJ whole genome shotgun (WGS) entry which is preliminary data.</text>
</comment>
<reference evidence="7 8" key="1">
    <citation type="submission" date="2018-06" db="EMBL/GenBank/DDBJ databases">
        <title>Flavobacterium sp IMCC34762, genome.</title>
        <authorList>
            <person name="Joung Y."/>
            <person name="Cho J."/>
            <person name="Song J."/>
        </authorList>
    </citation>
    <scope>NUCLEOTIDE SEQUENCE [LARGE SCALE GENOMIC DNA]</scope>
    <source>
        <strain evidence="7 8">IMCC34762</strain>
    </source>
</reference>
<keyword evidence="5 6" id="KW-0472">Membrane</keyword>
<name>A0A2W7TR41_9FLAO</name>
<keyword evidence="8" id="KW-1185">Reference proteome</keyword>
<dbReference type="Gene3D" id="1.20.1250.20">
    <property type="entry name" value="MFS general substrate transporter like domains"/>
    <property type="match status" value="2"/>
</dbReference>
<dbReference type="EMBL" id="QKXH01000009">
    <property type="protein sequence ID" value="PZX92711.1"/>
    <property type="molecule type" value="Genomic_DNA"/>
</dbReference>
<keyword evidence="2" id="KW-1003">Cell membrane</keyword>
<evidence type="ECO:0000256" key="6">
    <source>
        <dbReference type="SAM" id="Phobius"/>
    </source>
</evidence>
<evidence type="ECO:0000256" key="5">
    <source>
        <dbReference type="ARBA" id="ARBA00023136"/>
    </source>
</evidence>
<feature type="transmembrane region" description="Helical" evidence="6">
    <location>
        <begin position="374"/>
        <end position="393"/>
    </location>
</feature>
<feature type="transmembrane region" description="Helical" evidence="6">
    <location>
        <begin position="83"/>
        <end position="102"/>
    </location>
</feature>
<dbReference type="InterPro" id="IPR050375">
    <property type="entry name" value="MFS_TsgA-like"/>
</dbReference>
<dbReference type="InterPro" id="IPR036259">
    <property type="entry name" value="MFS_trans_sf"/>
</dbReference>
<dbReference type="AlphaFoldDB" id="A0A2W7TR41"/>
<feature type="transmembrane region" description="Helical" evidence="6">
    <location>
        <begin position="203"/>
        <end position="222"/>
    </location>
</feature>
<evidence type="ECO:0000313" key="7">
    <source>
        <dbReference type="EMBL" id="PZX92711.1"/>
    </source>
</evidence>
<evidence type="ECO:0000256" key="1">
    <source>
        <dbReference type="ARBA" id="ARBA00004429"/>
    </source>
</evidence>
<feature type="transmembrane region" description="Helical" evidence="6">
    <location>
        <begin position="285"/>
        <end position="304"/>
    </location>
</feature>
<accession>A0A2W7TR41</accession>